<reference evidence="3" key="1">
    <citation type="submission" date="2022-11" db="UniProtKB">
        <authorList>
            <consortium name="WormBaseParasite"/>
        </authorList>
    </citation>
    <scope>IDENTIFICATION</scope>
</reference>
<accession>A0A915I3U6</accession>
<sequence>MLEDARVVCSPILFVILSTVSTLGRFSLELPPKKEPPFYINCFGKFIAIMDFGFASSRCFNFHLIVKILRILETNKIPHAEPLRKSELSNCDELDNYSGFFKFLY</sequence>
<keyword evidence="2" id="KW-1185">Reference proteome</keyword>
<protein>
    <submittedName>
        <fullName evidence="3">Uncharacterized protein</fullName>
    </submittedName>
</protein>
<evidence type="ECO:0000256" key="1">
    <source>
        <dbReference type="SAM" id="Phobius"/>
    </source>
</evidence>
<feature type="transmembrane region" description="Helical" evidence="1">
    <location>
        <begin position="7"/>
        <end position="26"/>
    </location>
</feature>
<evidence type="ECO:0000313" key="2">
    <source>
        <dbReference type="Proteomes" id="UP000887565"/>
    </source>
</evidence>
<proteinExistence type="predicted"/>
<dbReference type="AlphaFoldDB" id="A0A915I3U6"/>
<organism evidence="2 3">
    <name type="scientific">Romanomermis culicivorax</name>
    <name type="common">Nematode worm</name>
    <dbReference type="NCBI Taxonomy" id="13658"/>
    <lineage>
        <taxon>Eukaryota</taxon>
        <taxon>Metazoa</taxon>
        <taxon>Ecdysozoa</taxon>
        <taxon>Nematoda</taxon>
        <taxon>Enoplea</taxon>
        <taxon>Dorylaimia</taxon>
        <taxon>Mermithida</taxon>
        <taxon>Mermithoidea</taxon>
        <taxon>Mermithidae</taxon>
        <taxon>Romanomermis</taxon>
    </lineage>
</organism>
<name>A0A915I3U6_ROMCU</name>
<keyword evidence="1" id="KW-0472">Membrane</keyword>
<dbReference type="Proteomes" id="UP000887565">
    <property type="component" value="Unplaced"/>
</dbReference>
<dbReference type="WBParaSite" id="nRc.2.0.1.t08099-RA">
    <property type="protein sequence ID" value="nRc.2.0.1.t08099-RA"/>
    <property type="gene ID" value="nRc.2.0.1.g08099"/>
</dbReference>
<evidence type="ECO:0000313" key="3">
    <source>
        <dbReference type="WBParaSite" id="nRc.2.0.1.t08099-RA"/>
    </source>
</evidence>
<keyword evidence="1" id="KW-0812">Transmembrane</keyword>
<keyword evidence="1" id="KW-1133">Transmembrane helix</keyword>